<protein>
    <recommendedName>
        <fullName evidence="6">G-protein coupled receptors family 1 profile domain-containing protein</fullName>
    </recommendedName>
</protein>
<dbReference type="PROSITE" id="PS50262">
    <property type="entry name" value="G_PROTEIN_RECEP_F1_2"/>
    <property type="match status" value="1"/>
</dbReference>
<dbReference type="PANTHER" id="PTHR23360:SF37">
    <property type="entry name" value="G-PROTEIN COUPLED RECEPTORS FAMILY 1 PROFILE DOMAIN-CONTAINING PROTEIN"/>
    <property type="match status" value="1"/>
</dbReference>
<reference evidence="8" key="1">
    <citation type="submission" date="2022-10" db="EMBL/GenBank/DDBJ databases">
        <title>Genome assembly of Pristionchus species.</title>
        <authorList>
            <person name="Yoshida K."/>
            <person name="Sommer R.J."/>
        </authorList>
    </citation>
    <scope>NUCLEOTIDE SEQUENCE [LARGE SCALE GENOMIC DNA]</scope>
    <source>
        <strain evidence="8">RS5460</strain>
    </source>
</reference>
<organism evidence="7 8">
    <name type="scientific">Pristionchus mayeri</name>
    <dbReference type="NCBI Taxonomy" id="1317129"/>
    <lineage>
        <taxon>Eukaryota</taxon>
        <taxon>Metazoa</taxon>
        <taxon>Ecdysozoa</taxon>
        <taxon>Nematoda</taxon>
        <taxon>Chromadorea</taxon>
        <taxon>Rhabditida</taxon>
        <taxon>Rhabditina</taxon>
        <taxon>Diplogasteromorpha</taxon>
        <taxon>Diplogasteroidea</taxon>
        <taxon>Neodiplogasteridae</taxon>
        <taxon>Pristionchus</taxon>
    </lineage>
</organism>
<feature type="transmembrane region" description="Helical" evidence="5">
    <location>
        <begin position="6"/>
        <end position="28"/>
    </location>
</feature>
<dbReference type="SMART" id="SM01381">
    <property type="entry name" value="7TM_GPCR_Srsx"/>
    <property type="match status" value="1"/>
</dbReference>
<keyword evidence="2 5" id="KW-0812">Transmembrane</keyword>
<feature type="transmembrane region" description="Helical" evidence="5">
    <location>
        <begin position="40"/>
        <end position="64"/>
    </location>
</feature>
<keyword evidence="3 5" id="KW-1133">Transmembrane helix</keyword>
<evidence type="ECO:0000256" key="1">
    <source>
        <dbReference type="ARBA" id="ARBA00004370"/>
    </source>
</evidence>
<dbReference type="InterPro" id="IPR047130">
    <property type="entry name" value="7TM_GPCR_Srsx_nematod"/>
</dbReference>
<proteinExistence type="predicted"/>
<dbReference type="PANTHER" id="PTHR23360">
    <property type="entry name" value="G-PROTEIN COUPLED RECEPTORS FAMILY 1 PROFILE DOMAIN-CONTAINING PROTEIN-RELATED"/>
    <property type="match status" value="1"/>
</dbReference>
<dbReference type="Proteomes" id="UP001328107">
    <property type="component" value="Unassembled WGS sequence"/>
</dbReference>
<feature type="transmembrane region" description="Helical" evidence="5">
    <location>
        <begin position="84"/>
        <end position="107"/>
    </location>
</feature>
<evidence type="ECO:0000256" key="2">
    <source>
        <dbReference type="ARBA" id="ARBA00022692"/>
    </source>
</evidence>
<evidence type="ECO:0000313" key="8">
    <source>
        <dbReference type="Proteomes" id="UP001328107"/>
    </source>
</evidence>
<accession>A0AAN5IG48</accession>
<dbReference type="SUPFAM" id="SSF81321">
    <property type="entry name" value="Family A G protein-coupled receptor-like"/>
    <property type="match status" value="1"/>
</dbReference>
<keyword evidence="4 5" id="KW-0472">Membrane</keyword>
<dbReference type="InterPro" id="IPR017452">
    <property type="entry name" value="GPCR_Rhodpsn_7TM"/>
</dbReference>
<evidence type="ECO:0000256" key="3">
    <source>
        <dbReference type="ARBA" id="ARBA00022989"/>
    </source>
</evidence>
<dbReference type="AlphaFoldDB" id="A0AAN5IG48"/>
<evidence type="ECO:0000259" key="6">
    <source>
        <dbReference type="PROSITE" id="PS50262"/>
    </source>
</evidence>
<sequence>SDADRYIIWSGIVLFNIFGLFGNANVIFAHYRLKALRTKYGILLTLLVSAHTICLLYELLGIAYDASGIPIIRRTCFYVFSPYLFINCLQIALMAAISTDLLISIAAPLRHRSMSTTPYLTMLISPGIVYGIAVLSMG</sequence>
<evidence type="ECO:0000256" key="5">
    <source>
        <dbReference type="SAM" id="Phobius"/>
    </source>
</evidence>
<dbReference type="InterPro" id="IPR019424">
    <property type="entry name" value="7TM_GPCR_Srsx"/>
</dbReference>
<feature type="non-terminal residue" evidence="7">
    <location>
        <position position="138"/>
    </location>
</feature>
<evidence type="ECO:0000313" key="7">
    <source>
        <dbReference type="EMBL" id="GMR62236.1"/>
    </source>
</evidence>
<comment type="caution">
    <text evidence="7">The sequence shown here is derived from an EMBL/GenBank/DDBJ whole genome shotgun (WGS) entry which is preliminary data.</text>
</comment>
<feature type="domain" description="G-protein coupled receptors family 1 profile" evidence="6">
    <location>
        <begin position="22"/>
        <end position="138"/>
    </location>
</feature>
<dbReference type="GO" id="GO:0004930">
    <property type="term" value="F:G protein-coupled receptor activity"/>
    <property type="evidence" value="ECO:0007669"/>
    <property type="project" value="InterPro"/>
</dbReference>
<comment type="subcellular location">
    <subcellularLocation>
        <location evidence="1">Membrane</location>
    </subcellularLocation>
</comment>
<dbReference type="Pfam" id="PF10320">
    <property type="entry name" value="7TM_GPCR_Srsx"/>
    <property type="match status" value="1"/>
</dbReference>
<keyword evidence="8" id="KW-1185">Reference proteome</keyword>
<feature type="transmembrane region" description="Helical" evidence="5">
    <location>
        <begin position="119"/>
        <end position="137"/>
    </location>
</feature>
<evidence type="ECO:0000256" key="4">
    <source>
        <dbReference type="ARBA" id="ARBA00023136"/>
    </source>
</evidence>
<name>A0AAN5IG48_9BILA</name>
<dbReference type="EMBL" id="BTRK01000006">
    <property type="protein sequence ID" value="GMR62236.1"/>
    <property type="molecule type" value="Genomic_DNA"/>
</dbReference>
<dbReference type="InterPro" id="IPR000276">
    <property type="entry name" value="GPCR_Rhodpsn"/>
</dbReference>
<gene>
    <name evidence="7" type="ORF">PMAYCL1PPCAC_32431</name>
</gene>
<dbReference type="GO" id="GO:0016020">
    <property type="term" value="C:membrane"/>
    <property type="evidence" value="ECO:0007669"/>
    <property type="project" value="UniProtKB-SubCell"/>
</dbReference>
<feature type="non-terminal residue" evidence="7">
    <location>
        <position position="1"/>
    </location>
</feature>
<dbReference type="Gene3D" id="1.20.1070.10">
    <property type="entry name" value="Rhodopsin 7-helix transmembrane proteins"/>
    <property type="match status" value="1"/>
</dbReference>